<proteinExistence type="predicted"/>
<evidence type="ECO:0000313" key="2">
    <source>
        <dbReference type="Proteomes" id="UP000604046"/>
    </source>
</evidence>
<organism evidence="1 2">
    <name type="scientific">Symbiodinium natans</name>
    <dbReference type="NCBI Taxonomy" id="878477"/>
    <lineage>
        <taxon>Eukaryota</taxon>
        <taxon>Sar</taxon>
        <taxon>Alveolata</taxon>
        <taxon>Dinophyceae</taxon>
        <taxon>Suessiales</taxon>
        <taxon>Symbiodiniaceae</taxon>
        <taxon>Symbiodinium</taxon>
    </lineage>
</organism>
<reference evidence="1" key="1">
    <citation type="submission" date="2021-02" db="EMBL/GenBank/DDBJ databases">
        <authorList>
            <person name="Dougan E. K."/>
            <person name="Rhodes N."/>
            <person name="Thang M."/>
            <person name="Chan C."/>
        </authorList>
    </citation>
    <scope>NUCLEOTIDE SEQUENCE</scope>
</reference>
<evidence type="ECO:0008006" key="3">
    <source>
        <dbReference type="Google" id="ProtNLM"/>
    </source>
</evidence>
<dbReference type="Proteomes" id="UP000604046">
    <property type="component" value="Unassembled WGS sequence"/>
</dbReference>
<name>A0A812K686_9DINO</name>
<sequence>MASERLAGWRASSGSARRAVSDDRAVGREPQATSGVFDVWHRRPRQQRAIGLVTWISVCYCHYCLLGFSSSSTSSTVTLTSFAICRGRRASLSSLLFLPQAQAKAAETAEAQKASPSAPLAKLPPGSRVLDLGGLLSASVEQDLEKAIDLLERDTPYRFRLVCPPPGYGPQDKALWSDFVKSAGQYFAQEAQWDPANAVVLLVSPRTSAGRTANLLNFSVATKLTQRLQYRIASDTFTKISNKYGDSQFVRQAGEGEAAALAAMNAIACLRKGVCMQPLRDDEAREVAFERKAAVSTAEALAVAGM</sequence>
<dbReference type="OrthoDB" id="419666at2759"/>
<comment type="caution">
    <text evidence="1">The sequence shown here is derived from an EMBL/GenBank/DDBJ whole genome shotgun (WGS) entry which is preliminary data.</text>
</comment>
<evidence type="ECO:0000313" key="1">
    <source>
        <dbReference type="EMBL" id="CAE7221639.1"/>
    </source>
</evidence>
<dbReference type="EMBL" id="CAJNDS010000598">
    <property type="protein sequence ID" value="CAE7221639.1"/>
    <property type="molecule type" value="Genomic_DNA"/>
</dbReference>
<protein>
    <recommendedName>
        <fullName evidence="3">TPM domain-containing protein</fullName>
    </recommendedName>
</protein>
<dbReference type="AlphaFoldDB" id="A0A812K686"/>
<keyword evidence="2" id="KW-1185">Reference proteome</keyword>
<accession>A0A812K686</accession>
<gene>
    <name evidence="1" type="ORF">SNAT2548_LOCUS8183</name>
</gene>
<dbReference type="Gene3D" id="3.10.310.50">
    <property type="match status" value="1"/>
</dbReference>